<keyword evidence="2" id="KW-0805">Transcription regulation</keyword>
<dbReference type="Proteomes" id="UP000249789">
    <property type="component" value="Unassembled WGS sequence"/>
</dbReference>
<dbReference type="GO" id="GO:0003677">
    <property type="term" value="F:DNA binding"/>
    <property type="evidence" value="ECO:0007669"/>
    <property type="project" value="UniProtKB-KW"/>
</dbReference>
<dbReference type="VEuPathDB" id="FungiDB:BO72DRAFT_439547"/>
<name>A0A8G1RFY7_9EURO</name>
<dbReference type="GeneID" id="63860752"/>
<protein>
    <recommendedName>
        <fullName evidence="7">Xylanolytic transcriptional activator regulatory domain-containing protein</fullName>
    </recommendedName>
</protein>
<dbReference type="GO" id="GO:0008270">
    <property type="term" value="F:zinc ion binding"/>
    <property type="evidence" value="ECO:0007669"/>
    <property type="project" value="InterPro"/>
</dbReference>
<dbReference type="PANTHER" id="PTHR47171:SF6">
    <property type="entry name" value="SPECIFIC TRANSCRIPTION FACTOR, PUTATIVE (AFU_ORTHOLOGUE AFUA_2G06130)-RELATED"/>
    <property type="match status" value="1"/>
</dbReference>
<feature type="compositionally biased region" description="Basic and acidic residues" evidence="6">
    <location>
        <begin position="568"/>
        <end position="577"/>
    </location>
</feature>
<keyword evidence="5" id="KW-0539">Nucleus</keyword>
<feature type="compositionally biased region" description="Gly residues" evidence="6">
    <location>
        <begin position="548"/>
        <end position="560"/>
    </location>
</feature>
<keyword evidence="4" id="KW-0804">Transcription</keyword>
<evidence type="ECO:0000256" key="1">
    <source>
        <dbReference type="ARBA" id="ARBA00022833"/>
    </source>
</evidence>
<keyword evidence="9" id="KW-1185">Reference proteome</keyword>
<accession>A0A8G1RFY7</accession>
<evidence type="ECO:0000256" key="4">
    <source>
        <dbReference type="ARBA" id="ARBA00023163"/>
    </source>
</evidence>
<gene>
    <name evidence="8" type="ORF">BO72DRAFT_439547</name>
</gene>
<feature type="compositionally biased region" description="Polar residues" evidence="6">
    <location>
        <begin position="586"/>
        <end position="597"/>
    </location>
</feature>
<dbReference type="CDD" id="cd12148">
    <property type="entry name" value="fungal_TF_MHR"/>
    <property type="match status" value="1"/>
</dbReference>
<evidence type="ECO:0000256" key="6">
    <source>
        <dbReference type="SAM" id="MobiDB-lite"/>
    </source>
</evidence>
<keyword evidence="3" id="KW-0238">DNA-binding</keyword>
<evidence type="ECO:0000313" key="8">
    <source>
        <dbReference type="EMBL" id="RAK72534.1"/>
    </source>
</evidence>
<dbReference type="CDD" id="cd00067">
    <property type="entry name" value="GAL4"/>
    <property type="match status" value="1"/>
</dbReference>
<dbReference type="InterPro" id="IPR001138">
    <property type="entry name" value="Zn2Cys6_DnaBD"/>
</dbReference>
<evidence type="ECO:0000259" key="7">
    <source>
        <dbReference type="SMART" id="SM00906"/>
    </source>
</evidence>
<organism evidence="8 9">
    <name type="scientific">Aspergillus fijiensis CBS 313.89</name>
    <dbReference type="NCBI Taxonomy" id="1448319"/>
    <lineage>
        <taxon>Eukaryota</taxon>
        <taxon>Fungi</taxon>
        <taxon>Dikarya</taxon>
        <taxon>Ascomycota</taxon>
        <taxon>Pezizomycotina</taxon>
        <taxon>Eurotiomycetes</taxon>
        <taxon>Eurotiomycetidae</taxon>
        <taxon>Eurotiales</taxon>
        <taxon>Aspergillaceae</taxon>
        <taxon>Aspergillus</taxon>
    </lineage>
</organism>
<evidence type="ECO:0000256" key="2">
    <source>
        <dbReference type="ARBA" id="ARBA00023015"/>
    </source>
</evidence>
<evidence type="ECO:0000256" key="5">
    <source>
        <dbReference type="ARBA" id="ARBA00023242"/>
    </source>
</evidence>
<dbReference type="SMART" id="SM00906">
    <property type="entry name" value="Fungal_trans"/>
    <property type="match status" value="1"/>
</dbReference>
<proteinExistence type="predicted"/>
<dbReference type="AlphaFoldDB" id="A0A8G1RFY7"/>
<keyword evidence="1" id="KW-0862">Zinc</keyword>
<dbReference type="GO" id="GO:0006351">
    <property type="term" value="P:DNA-templated transcription"/>
    <property type="evidence" value="ECO:0007669"/>
    <property type="project" value="InterPro"/>
</dbReference>
<feature type="domain" description="Xylanolytic transcriptional activator regulatory" evidence="7">
    <location>
        <begin position="276"/>
        <end position="350"/>
    </location>
</feature>
<feature type="region of interest" description="Disordered" evidence="6">
    <location>
        <begin position="548"/>
        <end position="597"/>
    </location>
</feature>
<feature type="compositionally biased region" description="Polar residues" evidence="6">
    <location>
        <begin position="73"/>
        <end position="95"/>
    </location>
</feature>
<dbReference type="RefSeq" id="XP_040796546.1">
    <property type="nucleotide sequence ID" value="XM_040943419.1"/>
</dbReference>
<dbReference type="PANTHER" id="PTHR47171">
    <property type="entry name" value="FARA-RELATED"/>
    <property type="match status" value="1"/>
</dbReference>
<evidence type="ECO:0000256" key="3">
    <source>
        <dbReference type="ARBA" id="ARBA00023125"/>
    </source>
</evidence>
<dbReference type="OrthoDB" id="10031947at2759"/>
<dbReference type="EMBL" id="KZ824694">
    <property type="protein sequence ID" value="RAK72534.1"/>
    <property type="molecule type" value="Genomic_DNA"/>
</dbReference>
<dbReference type="InterPro" id="IPR052073">
    <property type="entry name" value="Amide_Lactam_Regulators"/>
</dbReference>
<feature type="region of interest" description="Disordered" evidence="6">
    <location>
        <begin position="51"/>
        <end position="102"/>
    </location>
</feature>
<reference evidence="8 9" key="1">
    <citation type="submission" date="2018-02" db="EMBL/GenBank/DDBJ databases">
        <title>The genomes of Aspergillus section Nigri reveals drivers in fungal speciation.</title>
        <authorList>
            <consortium name="DOE Joint Genome Institute"/>
            <person name="Vesth T.C."/>
            <person name="Nybo J."/>
            <person name="Theobald S."/>
            <person name="Brandl J."/>
            <person name="Frisvad J.C."/>
            <person name="Nielsen K.F."/>
            <person name="Lyhne E.K."/>
            <person name="Kogle M.E."/>
            <person name="Kuo A."/>
            <person name="Riley R."/>
            <person name="Clum A."/>
            <person name="Nolan M."/>
            <person name="Lipzen A."/>
            <person name="Salamov A."/>
            <person name="Henrissat B."/>
            <person name="Wiebenga A."/>
            <person name="De vries R.P."/>
            <person name="Grigoriev I.V."/>
            <person name="Mortensen U.H."/>
            <person name="Andersen M.R."/>
            <person name="Baker S.E."/>
        </authorList>
    </citation>
    <scope>NUCLEOTIDE SEQUENCE [LARGE SCALE GENOMIC DNA]</scope>
    <source>
        <strain evidence="8 9">CBS 313.89</strain>
    </source>
</reference>
<dbReference type="InterPro" id="IPR007219">
    <property type="entry name" value="XnlR_reg_dom"/>
</dbReference>
<dbReference type="Pfam" id="PF04082">
    <property type="entry name" value="Fungal_trans"/>
    <property type="match status" value="1"/>
</dbReference>
<dbReference type="GO" id="GO:0000981">
    <property type="term" value="F:DNA-binding transcription factor activity, RNA polymerase II-specific"/>
    <property type="evidence" value="ECO:0007669"/>
    <property type="project" value="InterPro"/>
</dbReference>
<evidence type="ECO:0000313" key="9">
    <source>
        <dbReference type="Proteomes" id="UP000249789"/>
    </source>
</evidence>
<sequence>MQLKFLIGHDGRNISREHLRHACASCRQKKKRCFHHQSRRIVRSAQVLSDLEREVQESPHVSSSQHRTEQRQPSHMSPSVPSTPGSMTSRGNTDPDQFACDTNPVVTLLDDPRSRHLEGQSQMGDVGASLHNECFSPPISESQPHGHTANEFITRTVPVLPPKPQQEALIDIYFHRLHPFLPLLDEEETRSQFATNTLPAALLQSICLTASKDPRAAPFLSLNPTPTLLTLETFARLLHADITRNMPKQHERRILTIQILALLSLHAWGPHGCDEASLALSQAVHHAHTLGLHLAPRVGRKATATTPPRTGTLFWCLWSLDRWNAAVNGRPLLIHDYDMDQEVRDVLSLPIPIFAPAFRIWLRIAEHLGRVIRSYRPVRTRTTSCSCSDSCEQGPELCTFEELVSQSDGWATDPELLEQLELYHHAVILLSTHSQGLQGRSRSRSTQIQQSQALHSVAALVRRHRPRPRHSQTPPIALSAYTIALAFSVTYSHLKEARLPSARALALEQLDLFHGALQAAAKTWWLAAVMAHLGRNALERLERVAPVDGGGGGGGGGGALDPGNQAPEYHHDLDHAGNADGDTLLPSGSTGHFQSESLEVQTPEISALLEGCSALSETEYGAYFDSFLQNFPDPGFALPGLFLGESVVG</sequence>